<proteinExistence type="predicted"/>
<name>A0A8E0WPV5_9SPHN</name>
<organism evidence="1 2">
    <name type="scientific">Sphingobium indicum F2</name>
    <dbReference type="NCBI Taxonomy" id="1450518"/>
    <lineage>
        <taxon>Bacteria</taxon>
        <taxon>Pseudomonadati</taxon>
        <taxon>Pseudomonadota</taxon>
        <taxon>Alphaproteobacteria</taxon>
        <taxon>Sphingomonadales</taxon>
        <taxon>Sphingomonadaceae</taxon>
        <taxon>Sphingobium</taxon>
    </lineage>
</organism>
<dbReference type="AlphaFoldDB" id="A0A8E0WPV5"/>
<dbReference type="SUPFAM" id="SSF55831">
    <property type="entry name" value="Thymidylate synthase/dCMP hydroxymethylase"/>
    <property type="match status" value="1"/>
</dbReference>
<gene>
    <name evidence="1" type="ORF">AL00_16885</name>
</gene>
<protein>
    <recommendedName>
        <fullName evidence="3">Thymidylate synthase</fullName>
    </recommendedName>
</protein>
<dbReference type="Proteomes" id="UP000028135">
    <property type="component" value="Unassembled WGS sequence"/>
</dbReference>
<evidence type="ECO:0000313" key="1">
    <source>
        <dbReference type="EMBL" id="KER35261.1"/>
    </source>
</evidence>
<dbReference type="InterPro" id="IPR036926">
    <property type="entry name" value="Thymidate_synth/dCMP_Mease_sf"/>
</dbReference>
<dbReference type="Gene3D" id="3.30.572.10">
    <property type="entry name" value="Thymidylate synthase/dCMP hydroxymethylase domain"/>
    <property type="match status" value="1"/>
</dbReference>
<dbReference type="EMBL" id="JANF02000081">
    <property type="protein sequence ID" value="KER35261.1"/>
    <property type="molecule type" value="Genomic_DNA"/>
</dbReference>
<evidence type="ECO:0008006" key="3">
    <source>
        <dbReference type="Google" id="ProtNLM"/>
    </source>
</evidence>
<evidence type="ECO:0000313" key="2">
    <source>
        <dbReference type="Proteomes" id="UP000028135"/>
    </source>
</evidence>
<accession>A0A8E0WPV5</accession>
<comment type="caution">
    <text evidence="1">The sequence shown here is derived from an EMBL/GenBank/DDBJ whole genome shotgun (WGS) entry which is preliminary data.</text>
</comment>
<reference evidence="1 2" key="1">
    <citation type="submission" date="2014-05" db="EMBL/GenBank/DDBJ databases">
        <title>Genome Announcement of Sphingobium lucknowense F2.</title>
        <authorList>
            <person name="Lal R."/>
            <person name="Negi V."/>
            <person name="Lata P."/>
            <person name="Sangwan N."/>
            <person name="Gupta S.K."/>
            <person name="Rao D.L.N."/>
            <person name="Das S."/>
        </authorList>
    </citation>
    <scope>NUCLEOTIDE SEQUENCE [LARGE SCALE GENOMIC DNA]</scope>
    <source>
        <strain evidence="1 2">F2</strain>
    </source>
</reference>
<sequence>MYLAIPSQPDCASAWREAVRAIDDLPGHEAYNVIIDIVDPVANTGSDDPRIAIVNDFLLPYDKSVETVANTIFPLQYYYRYGAPEFFDRFSERVLAKVRKNCRWSGYYFERMFNVPRATGGTINQLWEIVERMRKPSVKANNKFELSLFDPDRDVDDSPYGGQCLSFLSFKLLPGDPKTLTLTAMYRNHYYTEKLLGNLVGLGRLMEFVAREAGLKVGNLTVVSTHAVVDQPRTKEVKSTRAKLEKMLADFDQACANPALAA</sequence>
<dbReference type="RefSeq" id="WP_025160529.1">
    <property type="nucleotide sequence ID" value="NZ_JANF02000081.1"/>
</dbReference>